<evidence type="ECO:0000313" key="2">
    <source>
        <dbReference type="Proteomes" id="UP001159363"/>
    </source>
</evidence>
<gene>
    <name evidence="1" type="ORF">PR048_002124</name>
</gene>
<keyword evidence="2" id="KW-1185">Reference proteome</keyword>
<comment type="caution">
    <text evidence="1">The sequence shown here is derived from an EMBL/GenBank/DDBJ whole genome shotgun (WGS) entry which is preliminary data.</text>
</comment>
<proteinExistence type="predicted"/>
<dbReference type="Proteomes" id="UP001159363">
    <property type="component" value="Chromosome 1"/>
</dbReference>
<dbReference type="EMBL" id="JARBHB010000001">
    <property type="protein sequence ID" value="KAJ8896779.1"/>
    <property type="molecule type" value="Genomic_DNA"/>
</dbReference>
<evidence type="ECO:0000313" key="1">
    <source>
        <dbReference type="EMBL" id="KAJ8896779.1"/>
    </source>
</evidence>
<sequence>MAELVKIAEDQQIDIVVSQKPYVVRGKVLGLGGYIIVAGEVPKVGVWVRENNETRRRNSHIIATYLSPATGTEMFYDVAVTSLNIQDSFSDHRLIVYTVNWGNVNGYSVFWRPWYVHKCENWELFNRIILDELDEISPIEDLHERARTITRAVQNTIEWAPRRQQGSSCTGGCMKIWSTSKRP</sequence>
<protein>
    <recommendedName>
        <fullName evidence="3">Endonuclease/exonuclease/phosphatase domain-containing protein</fullName>
    </recommendedName>
</protein>
<evidence type="ECO:0008006" key="3">
    <source>
        <dbReference type="Google" id="ProtNLM"/>
    </source>
</evidence>
<organism evidence="1 2">
    <name type="scientific">Dryococelus australis</name>
    <dbReference type="NCBI Taxonomy" id="614101"/>
    <lineage>
        <taxon>Eukaryota</taxon>
        <taxon>Metazoa</taxon>
        <taxon>Ecdysozoa</taxon>
        <taxon>Arthropoda</taxon>
        <taxon>Hexapoda</taxon>
        <taxon>Insecta</taxon>
        <taxon>Pterygota</taxon>
        <taxon>Neoptera</taxon>
        <taxon>Polyneoptera</taxon>
        <taxon>Phasmatodea</taxon>
        <taxon>Verophasmatodea</taxon>
        <taxon>Anareolatae</taxon>
        <taxon>Phasmatidae</taxon>
        <taxon>Eurycanthinae</taxon>
        <taxon>Dryococelus</taxon>
    </lineage>
</organism>
<accession>A0ABQ9IJA0</accession>
<name>A0ABQ9IJA0_9NEOP</name>
<reference evidence="1 2" key="1">
    <citation type="submission" date="2023-02" db="EMBL/GenBank/DDBJ databases">
        <title>LHISI_Scaffold_Assembly.</title>
        <authorList>
            <person name="Stuart O.P."/>
            <person name="Cleave R."/>
            <person name="Magrath M.J.L."/>
            <person name="Mikheyev A.S."/>
        </authorList>
    </citation>
    <scope>NUCLEOTIDE SEQUENCE [LARGE SCALE GENOMIC DNA]</scope>
    <source>
        <strain evidence="1">Daus_M_001</strain>
        <tissue evidence="1">Leg muscle</tissue>
    </source>
</reference>